<feature type="region of interest" description="Disordered" evidence="1">
    <location>
        <begin position="1"/>
        <end position="51"/>
    </location>
</feature>
<protein>
    <submittedName>
        <fullName evidence="2">Uncharacterized protein</fullName>
    </submittedName>
</protein>
<dbReference type="Proteomes" id="UP000799776">
    <property type="component" value="Unassembled WGS sequence"/>
</dbReference>
<proteinExistence type="predicted"/>
<evidence type="ECO:0000256" key="1">
    <source>
        <dbReference type="SAM" id="MobiDB-lite"/>
    </source>
</evidence>
<dbReference type="OrthoDB" id="5331860at2759"/>
<dbReference type="EMBL" id="ML978713">
    <property type="protein sequence ID" value="KAF2090382.1"/>
    <property type="molecule type" value="Genomic_DNA"/>
</dbReference>
<evidence type="ECO:0000313" key="3">
    <source>
        <dbReference type="Proteomes" id="UP000799776"/>
    </source>
</evidence>
<name>A0A9P4HZH3_9PEZI</name>
<evidence type="ECO:0000313" key="2">
    <source>
        <dbReference type="EMBL" id="KAF2090382.1"/>
    </source>
</evidence>
<accession>A0A9P4HZH3</accession>
<gene>
    <name evidence="2" type="ORF">K490DRAFT_54764</name>
</gene>
<sequence length="407" mass="45922">MHFPGSEQDSTYSHDGFRLVRQGTAPPGYSENPPKCNNNLEPVREVSPSMNEQPPIQSLYECCSSALHVVSSMQRDNPDTTKLYQRTSMRLAVWGLGLFDPQVALDKILPESSAGQSRDEGKTYFREHVMGTLAEIAATLDFLLCSVEGDEYDETLDQLLVCIAQPPEIRDIVAEDPGFLQADADEKWTWDRLYGKCGEYLGSLVECLFDVLPSIGTLREQYSVETTNRRKTSQRQQQVDLRGLEEELSSDDNALVYPSEHPGTSEILERDVKQANKLAYSQTDLPGQHRHSLQQEAARLDQWKRRYTSEAKCPFSVQSADEKRHLNEMLMRLGLVLDESLGPSRSGKSLLELDTKQALRQIPSQRVVPDVGIKPKDSLYALNVLKTTNDQLDKMQFSFGTPSRYLT</sequence>
<dbReference type="AlphaFoldDB" id="A0A9P4HZH3"/>
<organism evidence="2 3">
    <name type="scientific">Saccharata proteae CBS 121410</name>
    <dbReference type="NCBI Taxonomy" id="1314787"/>
    <lineage>
        <taxon>Eukaryota</taxon>
        <taxon>Fungi</taxon>
        <taxon>Dikarya</taxon>
        <taxon>Ascomycota</taxon>
        <taxon>Pezizomycotina</taxon>
        <taxon>Dothideomycetes</taxon>
        <taxon>Dothideomycetes incertae sedis</taxon>
        <taxon>Botryosphaeriales</taxon>
        <taxon>Saccharataceae</taxon>
        <taxon>Saccharata</taxon>
    </lineage>
</organism>
<comment type="caution">
    <text evidence="2">The sequence shown here is derived from an EMBL/GenBank/DDBJ whole genome shotgun (WGS) entry which is preliminary data.</text>
</comment>
<reference evidence="2" key="1">
    <citation type="journal article" date="2020" name="Stud. Mycol.">
        <title>101 Dothideomycetes genomes: a test case for predicting lifestyles and emergence of pathogens.</title>
        <authorList>
            <person name="Haridas S."/>
            <person name="Albert R."/>
            <person name="Binder M."/>
            <person name="Bloem J."/>
            <person name="Labutti K."/>
            <person name="Salamov A."/>
            <person name="Andreopoulos B."/>
            <person name="Baker S."/>
            <person name="Barry K."/>
            <person name="Bills G."/>
            <person name="Bluhm B."/>
            <person name="Cannon C."/>
            <person name="Castanera R."/>
            <person name="Culley D."/>
            <person name="Daum C."/>
            <person name="Ezra D."/>
            <person name="Gonzalez J."/>
            <person name="Henrissat B."/>
            <person name="Kuo A."/>
            <person name="Liang C."/>
            <person name="Lipzen A."/>
            <person name="Lutzoni F."/>
            <person name="Magnuson J."/>
            <person name="Mondo S."/>
            <person name="Nolan M."/>
            <person name="Ohm R."/>
            <person name="Pangilinan J."/>
            <person name="Park H.-J."/>
            <person name="Ramirez L."/>
            <person name="Alfaro M."/>
            <person name="Sun H."/>
            <person name="Tritt A."/>
            <person name="Yoshinaga Y."/>
            <person name="Zwiers L.-H."/>
            <person name="Turgeon B."/>
            <person name="Goodwin S."/>
            <person name="Spatafora J."/>
            <person name="Crous P."/>
            <person name="Grigoriev I."/>
        </authorList>
    </citation>
    <scope>NUCLEOTIDE SEQUENCE</scope>
    <source>
        <strain evidence="2">CBS 121410</strain>
    </source>
</reference>
<keyword evidence="3" id="KW-1185">Reference proteome</keyword>